<keyword evidence="9" id="KW-1185">Reference proteome</keyword>
<dbReference type="Gene3D" id="3.80.10.10">
    <property type="entry name" value="Ribonuclease Inhibitor"/>
    <property type="match status" value="1"/>
</dbReference>
<dbReference type="InterPro" id="IPR046956">
    <property type="entry name" value="RLP23-like"/>
</dbReference>
<dbReference type="InterPro" id="IPR001611">
    <property type="entry name" value="Leu-rich_rpt"/>
</dbReference>
<keyword evidence="7" id="KW-0325">Glycoprotein</keyword>
<dbReference type="OrthoDB" id="1937783at2759"/>
<dbReference type="SUPFAM" id="SSF52058">
    <property type="entry name" value="L domain-like"/>
    <property type="match status" value="1"/>
</dbReference>
<keyword evidence="6" id="KW-0675">Receptor</keyword>
<gene>
    <name evidence="8" type="primary">Vigan.11G168800</name>
    <name evidence="8" type="ORF">VIGAN_11168800</name>
</gene>
<accession>A0A0S3TBA4</accession>
<evidence type="ECO:0000313" key="8">
    <source>
        <dbReference type="EMBL" id="BAU02209.1"/>
    </source>
</evidence>
<evidence type="ECO:0000256" key="7">
    <source>
        <dbReference type="ARBA" id="ARBA00023180"/>
    </source>
</evidence>
<keyword evidence="3" id="KW-0732">Signal</keyword>
<evidence type="ECO:0008006" key="10">
    <source>
        <dbReference type="Google" id="ProtNLM"/>
    </source>
</evidence>
<keyword evidence="2" id="KW-0812">Transmembrane</keyword>
<keyword evidence="4" id="KW-1133">Transmembrane helix</keyword>
<evidence type="ECO:0000256" key="3">
    <source>
        <dbReference type="ARBA" id="ARBA00022729"/>
    </source>
</evidence>
<evidence type="ECO:0000256" key="2">
    <source>
        <dbReference type="ARBA" id="ARBA00022692"/>
    </source>
</evidence>
<evidence type="ECO:0000313" key="9">
    <source>
        <dbReference type="Proteomes" id="UP000291084"/>
    </source>
</evidence>
<dbReference type="AlphaFoldDB" id="A0A0S3TBA4"/>
<reference evidence="8 9" key="1">
    <citation type="journal article" date="2015" name="Sci. Rep.">
        <title>The power of single molecule real-time sequencing technology in the de novo assembly of a eukaryotic genome.</title>
        <authorList>
            <person name="Sakai H."/>
            <person name="Naito K."/>
            <person name="Ogiso-Tanaka E."/>
            <person name="Takahashi Y."/>
            <person name="Iseki K."/>
            <person name="Muto C."/>
            <person name="Satou K."/>
            <person name="Teruya K."/>
            <person name="Shiroma A."/>
            <person name="Shimoji M."/>
            <person name="Hirano T."/>
            <person name="Itoh T."/>
            <person name="Kaga A."/>
            <person name="Tomooka N."/>
        </authorList>
    </citation>
    <scope>NUCLEOTIDE SEQUENCE [LARGE SCALE GENOMIC DNA]</scope>
    <source>
        <strain evidence="9">cv. Shumari</strain>
    </source>
</reference>
<dbReference type="EMBL" id="AP015044">
    <property type="protein sequence ID" value="BAU02209.1"/>
    <property type="molecule type" value="Genomic_DNA"/>
</dbReference>
<protein>
    <recommendedName>
        <fullName evidence="10">Leucine-rich repeat-containing N-terminal plant-type domain-containing protein</fullName>
    </recommendedName>
</protein>
<evidence type="ECO:0000256" key="1">
    <source>
        <dbReference type="ARBA" id="ARBA00004479"/>
    </source>
</evidence>
<evidence type="ECO:0000256" key="6">
    <source>
        <dbReference type="ARBA" id="ARBA00023170"/>
    </source>
</evidence>
<dbReference type="Proteomes" id="UP000291084">
    <property type="component" value="Chromosome 11"/>
</dbReference>
<dbReference type="InterPro" id="IPR032675">
    <property type="entry name" value="LRR_dom_sf"/>
</dbReference>
<comment type="subcellular location">
    <subcellularLocation>
        <location evidence="1">Membrane</location>
        <topology evidence="1">Single-pass type I membrane protein</topology>
    </subcellularLocation>
</comment>
<proteinExistence type="predicted"/>
<organism evidence="8 9">
    <name type="scientific">Vigna angularis var. angularis</name>
    <dbReference type="NCBI Taxonomy" id="157739"/>
    <lineage>
        <taxon>Eukaryota</taxon>
        <taxon>Viridiplantae</taxon>
        <taxon>Streptophyta</taxon>
        <taxon>Embryophyta</taxon>
        <taxon>Tracheophyta</taxon>
        <taxon>Spermatophyta</taxon>
        <taxon>Magnoliopsida</taxon>
        <taxon>eudicotyledons</taxon>
        <taxon>Gunneridae</taxon>
        <taxon>Pentapetalae</taxon>
        <taxon>rosids</taxon>
        <taxon>fabids</taxon>
        <taxon>Fabales</taxon>
        <taxon>Fabaceae</taxon>
        <taxon>Papilionoideae</taxon>
        <taxon>50 kb inversion clade</taxon>
        <taxon>NPAAA clade</taxon>
        <taxon>indigoferoid/millettioid clade</taxon>
        <taxon>Phaseoleae</taxon>
        <taxon>Vigna</taxon>
    </lineage>
</organism>
<evidence type="ECO:0000256" key="5">
    <source>
        <dbReference type="ARBA" id="ARBA00023136"/>
    </source>
</evidence>
<sequence>MLSSWTTPHCCQWQGIRCSNLTGQILMLDLHGEVHEEISFDFYIEFMSERFISGEIHQSLMELSQLQYLNLSSNSFPDSNIPEFLGSLSNLRYLDLSSCNFDGKIPIQFGSLSHLKILKSRS</sequence>
<evidence type="ECO:0000256" key="4">
    <source>
        <dbReference type="ARBA" id="ARBA00022989"/>
    </source>
</evidence>
<dbReference type="PANTHER" id="PTHR48063:SF98">
    <property type="entry name" value="LRR RECEPTOR-LIKE SERINE_THREONINE-PROTEIN KINASE FLS2"/>
    <property type="match status" value="1"/>
</dbReference>
<dbReference type="Pfam" id="PF00560">
    <property type="entry name" value="LRR_1"/>
    <property type="match status" value="2"/>
</dbReference>
<name>A0A0S3TBA4_PHAAN</name>
<dbReference type="PANTHER" id="PTHR48063">
    <property type="entry name" value="LRR RECEPTOR-LIKE KINASE"/>
    <property type="match status" value="1"/>
</dbReference>
<keyword evidence="5" id="KW-0472">Membrane</keyword>
<dbReference type="GO" id="GO:0016020">
    <property type="term" value="C:membrane"/>
    <property type="evidence" value="ECO:0007669"/>
    <property type="project" value="UniProtKB-SubCell"/>
</dbReference>